<dbReference type="PANTHER" id="PTHR46377:SF1">
    <property type="entry name" value="DUAL SPECIFICITY PROTEIN PHOSPHATASE 19"/>
    <property type="match status" value="1"/>
</dbReference>
<dbReference type="Proteomes" id="UP001190700">
    <property type="component" value="Unassembled WGS sequence"/>
</dbReference>
<dbReference type="SMART" id="SM00195">
    <property type="entry name" value="DSPc"/>
    <property type="match status" value="1"/>
</dbReference>
<dbReference type="GO" id="GO:0008579">
    <property type="term" value="F:JUN kinase phosphatase activity"/>
    <property type="evidence" value="ECO:0007669"/>
    <property type="project" value="TreeGrafter"/>
</dbReference>
<protein>
    <recommendedName>
        <fullName evidence="1">Tyrosine-protein phosphatase domain-containing protein</fullName>
    </recommendedName>
</protein>
<dbReference type="InterPro" id="IPR020422">
    <property type="entry name" value="TYR_PHOSPHATASE_DUAL_dom"/>
</dbReference>
<evidence type="ECO:0000313" key="3">
    <source>
        <dbReference type="Proteomes" id="UP001190700"/>
    </source>
</evidence>
<dbReference type="Gene3D" id="3.90.190.10">
    <property type="entry name" value="Protein tyrosine phosphatase superfamily"/>
    <property type="match status" value="1"/>
</dbReference>
<evidence type="ECO:0000259" key="1">
    <source>
        <dbReference type="SMART" id="SM00195"/>
    </source>
</evidence>
<organism evidence="2 3">
    <name type="scientific">Cymbomonas tetramitiformis</name>
    <dbReference type="NCBI Taxonomy" id="36881"/>
    <lineage>
        <taxon>Eukaryota</taxon>
        <taxon>Viridiplantae</taxon>
        <taxon>Chlorophyta</taxon>
        <taxon>Pyramimonadophyceae</taxon>
        <taxon>Pyramimonadales</taxon>
        <taxon>Pyramimonadaceae</taxon>
        <taxon>Cymbomonas</taxon>
    </lineage>
</organism>
<dbReference type="InterPro" id="IPR029021">
    <property type="entry name" value="Prot-tyrosine_phosphatase-like"/>
</dbReference>
<dbReference type="InterPro" id="IPR000340">
    <property type="entry name" value="Dual-sp_phosphatase_cat-dom"/>
</dbReference>
<dbReference type="AlphaFoldDB" id="A0AAE0GKB5"/>
<feature type="domain" description="Tyrosine-protein phosphatase" evidence="1">
    <location>
        <begin position="30"/>
        <end position="199"/>
    </location>
</feature>
<proteinExistence type="predicted"/>
<evidence type="ECO:0000313" key="2">
    <source>
        <dbReference type="EMBL" id="KAK3279609.1"/>
    </source>
</evidence>
<name>A0AAE0GKB5_9CHLO</name>
<accession>A0AAE0GKB5</accession>
<dbReference type="PANTHER" id="PTHR46377">
    <property type="entry name" value="DUAL SPECIFICITY PROTEIN PHOSPHATASE 19"/>
    <property type="match status" value="1"/>
</dbReference>
<sequence>MVHIEEIDDDEPPPLEVNAEESDAEEARFIIGLVASGLYLGNMFALNRAVLDEHGISHVIAVGKDLPCALSEDARISHETFRWTPTAASEQVQYEYEEDGIGYMVLEVEDSADVALLNFMHGCFEFIKSALKDEGANRKSRVLVACEEGTSLSVTVLASYLICEGHVAHEAAMESILRVQPSAEPNRGFARHLRYLERNKSLPNWVLPSGCINK</sequence>
<dbReference type="CDD" id="cd14498">
    <property type="entry name" value="DSP"/>
    <property type="match status" value="1"/>
</dbReference>
<dbReference type="EMBL" id="LGRX02004764">
    <property type="protein sequence ID" value="KAK3279609.1"/>
    <property type="molecule type" value="Genomic_DNA"/>
</dbReference>
<dbReference type="Pfam" id="PF00782">
    <property type="entry name" value="DSPc"/>
    <property type="match status" value="1"/>
</dbReference>
<keyword evidence="3" id="KW-1185">Reference proteome</keyword>
<dbReference type="SUPFAM" id="SSF52799">
    <property type="entry name" value="(Phosphotyrosine protein) phosphatases II"/>
    <property type="match status" value="1"/>
</dbReference>
<comment type="caution">
    <text evidence="2">The sequence shown here is derived from an EMBL/GenBank/DDBJ whole genome shotgun (WGS) entry which is preliminary data.</text>
</comment>
<dbReference type="GO" id="GO:0005737">
    <property type="term" value="C:cytoplasm"/>
    <property type="evidence" value="ECO:0007669"/>
    <property type="project" value="TreeGrafter"/>
</dbReference>
<gene>
    <name evidence="2" type="ORF">CYMTET_12511</name>
</gene>
<reference evidence="2 3" key="1">
    <citation type="journal article" date="2015" name="Genome Biol. Evol.">
        <title>Comparative Genomics of a Bacterivorous Green Alga Reveals Evolutionary Causalities and Consequences of Phago-Mixotrophic Mode of Nutrition.</title>
        <authorList>
            <person name="Burns J.A."/>
            <person name="Paasch A."/>
            <person name="Narechania A."/>
            <person name="Kim E."/>
        </authorList>
    </citation>
    <scope>NUCLEOTIDE SEQUENCE [LARGE SCALE GENOMIC DNA]</scope>
    <source>
        <strain evidence="2 3">PLY_AMNH</strain>
    </source>
</reference>